<accession>A0A0U0SQW4</accession>
<evidence type="ECO:0000256" key="3">
    <source>
        <dbReference type="ARBA" id="ARBA00023163"/>
    </source>
</evidence>
<dbReference type="Proteomes" id="UP000038802">
    <property type="component" value="Unassembled WGS sequence"/>
</dbReference>
<proteinExistence type="predicted"/>
<dbReference type="EMBL" id="CSAE01000827">
    <property type="protein sequence ID" value="COW97331.1"/>
    <property type="molecule type" value="Genomic_DNA"/>
</dbReference>
<keyword evidence="3" id="KW-0804">Transcription</keyword>
<dbReference type="PANTHER" id="PTHR30055:SF234">
    <property type="entry name" value="HTH-TYPE TRANSCRIPTIONAL REGULATOR BETI"/>
    <property type="match status" value="1"/>
</dbReference>
<keyword evidence="2 4" id="KW-0238">DNA-binding</keyword>
<dbReference type="PROSITE" id="PS50977">
    <property type="entry name" value="HTH_TETR_2"/>
    <property type="match status" value="1"/>
</dbReference>
<evidence type="ECO:0000256" key="1">
    <source>
        <dbReference type="ARBA" id="ARBA00023015"/>
    </source>
</evidence>
<evidence type="ECO:0000313" key="7">
    <source>
        <dbReference type="Proteomes" id="UP000038802"/>
    </source>
</evidence>
<sequence length="126" mass="13924">MTASRRSDHTDATRRALVDAGRYLFARRDYGDVSIEDIVTRARVTRGALDYHFDSKKDLFQTVLEVVEADLVADVEAAIAKVTDAWICWSSASTPSLTRRPNRMRCRSLRLTARQCSGGANGAGST</sequence>
<dbReference type="Pfam" id="PF00440">
    <property type="entry name" value="TetR_N"/>
    <property type="match status" value="1"/>
</dbReference>
<gene>
    <name evidence="6" type="primary">tetC_1</name>
    <name evidence="6" type="ORF">ERS007703_04551</name>
</gene>
<evidence type="ECO:0000256" key="2">
    <source>
        <dbReference type="ARBA" id="ARBA00023125"/>
    </source>
</evidence>
<organism evidence="6 7">
    <name type="scientific">Mycobacterium tuberculosis</name>
    <dbReference type="NCBI Taxonomy" id="1773"/>
    <lineage>
        <taxon>Bacteria</taxon>
        <taxon>Bacillati</taxon>
        <taxon>Actinomycetota</taxon>
        <taxon>Actinomycetes</taxon>
        <taxon>Mycobacteriales</taxon>
        <taxon>Mycobacteriaceae</taxon>
        <taxon>Mycobacterium</taxon>
        <taxon>Mycobacterium tuberculosis complex</taxon>
    </lineage>
</organism>
<dbReference type="Gene3D" id="1.10.357.10">
    <property type="entry name" value="Tetracycline Repressor, domain 2"/>
    <property type="match status" value="1"/>
</dbReference>
<dbReference type="SUPFAM" id="SSF46689">
    <property type="entry name" value="Homeodomain-like"/>
    <property type="match status" value="1"/>
</dbReference>
<protein>
    <submittedName>
        <fullName evidence="6">Transcriptional regulator</fullName>
    </submittedName>
</protein>
<feature type="DNA-binding region" description="H-T-H motif" evidence="4">
    <location>
        <begin position="34"/>
        <end position="53"/>
    </location>
</feature>
<dbReference type="PRINTS" id="PR00455">
    <property type="entry name" value="HTHTETR"/>
</dbReference>
<dbReference type="GO" id="GO:0000976">
    <property type="term" value="F:transcription cis-regulatory region binding"/>
    <property type="evidence" value="ECO:0007669"/>
    <property type="project" value="TreeGrafter"/>
</dbReference>
<feature type="domain" description="HTH tetR-type" evidence="5">
    <location>
        <begin position="11"/>
        <end position="71"/>
    </location>
</feature>
<keyword evidence="1" id="KW-0805">Transcription regulation</keyword>
<reference evidence="7" key="1">
    <citation type="submission" date="2015-03" db="EMBL/GenBank/DDBJ databases">
        <authorList>
            <consortium name="Pathogen Informatics"/>
        </authorList>
    </citation>
    <scope>NUCLEOTIDE SEQUENCE [LARGE SCALE GENOMIC DNA]</scope>
    <source>
        <strain evidence="7">K00500041</strain>
    </source>
</reference>
<dbReference type="InterPro" id="IPR009057">
    <property type="entry name" value="Homeodomain-like_sf"/>
</dbReference>
<dbReference type="GO" id="GO:0003700">
    <property type="term" value="F:DNA-binding transcription factor activity"/>
    <property type="evidence" value="ECO:0007669"/>
    <property type="project" value="TreeGrafter"/>
</dbReference>
<dbReference type="PANTHER" id="PTHR30055">
    <property type="entry name" value="HTH-TYPE TRANSCRIPTIONAL REGULATOR RUTR"/>
    <property type="match status" value="1"/>
</dbReference>
<dbReference type="AlphaFoldDB" id="A0A0U0SQW4"/>
<dbReference type="InterPro" id="IPR001647">
    <property type="entry name" value="HTH_TetR"/>
</dbReference>
<evidence type="ECO:0000313" key="6">
    <source>
        <dbReference type="EMBL" id="COW97331.1"/>
    </source>
</evidence>
<name>A0A0U0SQW4_MYCTX</name>
<evidence type="ECO:0000256" key="4">
    <source>
        <dbReference type="PROSITE-ProRule" id="PRU00335"/>
    </source>
</evidence>
<dbReference type="InterPro" id="IPR050109">
    <property type="entry name" value="HTH-type_TetR-like_transc_reg"/>
</dbReference>
<evidence type="ECO:0000259" key="5">
    <source>
        <dbReference type="PROSITE" id="PS50977"/>
    </source>
</evidence>